<dbReference type="SUPFAM" id="SSF46785">
    <property type="entry name" value="Winged helix' DNA-binding domain"/>
    <property type="match status" value="1"/>
</dbReference>
<dbReference type="HOGENOM" id="CLU_3027446_0_0_14"/>
<dbReference type="KEGG" id="mcp:MCAP_0788"/>
<dbReference type="AlphaFoldDB" id="Q2SR76"/>
<organism evidence="1 2">
    <name type="scientific">Mycoplasma capricolum subsp. capricolum (strain California kid / ATCC 27343 / NCTC 10154)</name>
    <dbReference type="NCBI Taxonomy" id="340047"/>
    <lineage>
        <taxon>Bacteria</taxon>
        <taxon>Bacillati</taxon>
        <taxon>Mycoplasmatota</taxon>
        <taxon>Mollicutes</taxon>
        <taxon>Mycoplasmataceae</taxon>
        <taxon>Mycoplasma</taxon>
    </lineage>
</organism>
<dbReference type="EMBL" id="CP000123">
    <property type="protein sequence ID" value="ABC01880.1"/>
    <property type="molecule type" value="Genomic_DNA"/>
</dbReference>
<dbReference type="InterPro" id="IPR036388">
    <property type="entry name" value="WH-like_DNA-bd_sf"/>
</dbReference>
<dbReference type="GeneID" id="23778260"/>
<name>Q2SR76_MYCCT</name>
<evidence type="ECO:0000313" key="1">
    <source>
        <dbReference type="EMBL" id="ABC01880.1"/>
    </source>
</evidence>
<accession>Q2SR76</accession>
<dbReference type="Gene3D" id="1.10.10.10">
    <property type="entry name" value="Winged helix-like DNA-binding domain superfamily/Winged helix DNA-binding domain"/>
    <property type="match status" value="1"/>
</dbReference>
<dbReference type="InterPro" id="IPR036390">
    <property type="entry name" value="WH_DNA-bd_sf"/>
</dbReference>
<dbReference type="Proteomes" id="UP000001928">
    <property type="component" value="Chromosome"/>
</dbReference>
<evidence type="ECO:0000313" key="2">
    <source>
        <dbReference type="Proteomes" id="UP000001928"/>
    </source>
</evidence>
<reference evidence="1 2" key="1">
    <citation type="submission" date="2005-09" db="EMBL/GenBank/DDBJ databases">
        <authorList>
            <person name="Glass J.I."/>
            <person name="Lartigue C."/>
            <person name="Pfannkoch C."/>
            <person name="Baden-Tillson H."/>
            <person name="Smith H.O."/>
            <person name="Venter J.C."/>
            <person name="Roske K."/>
            <person name="Wise K.S."/>
            <person name="Calcutt M.J."/>
            <person name="Nelson W.C."/>
            <person name="Nierman W.C."/>
        </authorList>
    </citation>
    <scope>NUCLEOTIDE SEQUENCE [LARGE SCALE GENOMIC DNA]</scope>
    <source>
        <strain evidence="2">California kid / ATCC 27343 / NCTC 10154</strain>
    </source>
</reference>
<dbReference type="RefSeq" id="WP_011387621.1">
    <property type="nucleotide sequence ID" value="NC_007633.1"/>
</dbReference>
<sequence length="55" mass="6384">MILELLTKQSDIYQNELISILNVIKSAIQRDISKLKDKNLIDNLSDTRINSKNIR</sequence>
<protein>
    <submittedName>
        <fullName evidence="1">Transcriptional regulator, DeoR family, putative</fullName>
    </submittedName>
</protein>
<proteinExistence type="predicted"/>
<gene>
    <name evidence="1" type="ordered locus">MCAP_0788</name>
</gene>